<dbReference type="GO" id="GO:0008270">
    <property type="term" value="F:zinc ion binding"/>
    <property type="evidence" value="ECO:0007669"/>
    <property type="project" value="UniProtKB-KW"/>
</dbReference>
<keyword evidence="1" id="KW-0479">Metal-binding</keyword>
<dbReference type="InterPro" id="IPR053266">
    <property type="entry name" value="Zinc_finger_protein_7"/>
</dbReference>
<feature type="domain" description="C2H2-type" evidence="2">
    <location>
        <begin position="64"/>
        <end position="91"/>
    </location>
</feature>
<accession>A0A2C9VYN7</accession>
<evidence type="ECO:0000259" key="2">
    <source>
        <dbReference type="PROSITE" id="PS50157"/>
    </source>
</evidence>
<dbReference type="Gene3D" id="3.30.160.60">
    <property type="entry name" value="Classic Zinc Finger"/>
    <property type="match status" value="1"/>
</dbReference>
<evidence type="ECO:0000313" key="3">
    <source>
        <dbReference type="EMBL" id="OAY50992.1"/>
    </source>
</evidence>
<dbReference type="EMBL" id="CM004391">
    <property type="protein sequence ID" value="OAY50992.1"/>
    <property type="molecule type" value="Genomic_DNA"/>
</dbReference>
<sequence length="191" mass="21309">MIFQSKITGISPIKKNNKLFGDRYFGGNEGGNSNEWLNSSISQPGDLVDIEAVSLSNSIPNKIFSCNFCKRKFRSSQALGGHQNAHKRERGAIIRCQYGRQISANGMFDSKTVALSFGIQFQVHSLVHKPYKERNAMVARFNNVNQRCMGGWKSTLPEEATMANWPGSSRIPAEQNSQPSDLLKVDLTLRL</sequence>
<proteinExistence type="predicted"/>
<protein>
    <recommendedName>
        <fullName evidence="2">C2H2-type domain-containing protein</fullName>
    </recommendedName>
</protein>
<evidence type="ECO:0000313" key="4">
    <source>
        <dbReference type="Proteomes" id="UP000091857"/>
    </source>
</evidence>
<comment type="caution">
    <text evidence="3">The sequence shown here is derived from an EMBL/GenBank/DDBJ whole genome shotgun (WGS) entry which is preliminary data.</text>
</comment>
<dbReference type="PROSITE" id="PS00028">
    <property type="entry name" value="ZINC_FINGER_C2H2_1"/>
    <property type="match status" value="1"/>
</dbReference>
<dbReference type="STRING" id="3983.A0A2C9VYN7"/>
<dbReference type="AlphaFoldDB" id="A0A2C9VYN7"/>
<dbReference type="PANTHER" id="PTHR47593:SF3">
    <property type="entry name" value="C2H2-TYPE DOMAIN-CONTAINING PROTEIN"/>
    <property type="match status" value="1"/>
</dbReference>
<keyword evidence="1" id="KW-0862">Zinc</keyword>
<evidence type="ECO:0000256" key="1">
    <source>
        <dbReference type="PROSITE-ProRule" id="PRU00042"/>
    </source>
</evidence>
<gene>
    <name evidence="3" type="ORF">MANES_05G178900v8</name>
</gene>
<dbReference type="InterPro" id="IPR036236">
    <property type="entry name" value="Znf_C2H2_sf"/>
</dbReference>
<reference evidence="4" key="1">
    <citation type="journal article" date="2016" name="Nat. Biotechnol.">
        <title>Sequencing wild and cultivated cassava and related species reveals extensive interspecific hybridization and genetic diversity.</title>
        <authorList>
            <person name="Bredeson J.V."/>
            <person name="Lyons J.B."/>
            <person name="Prochnik S.E."/>
            <person name="Wu G.A."/>
            <person name="Ha C.M."/>
            <person name="Edsinger-Gonzales E."/>
            <person name="Grimwood J."/>
            <person name="Schmutz J."/>
            <person name="Rabbi I.Y."/>
            <person name="Egesi C."/>
            <person name="Nauluvula P."/>
            <person name="Lebot V."/>
            <person name="Ndunguru J."/>
            <person name="Mkamilo G."/>
            <person name="Bart R.S."/>
            <person name="Setter T.L."/>
            <person name="Gleadow R.M."/>
            <person name="Kulakow P."/>
            <person name="Ferguson M.E."/>
            <person name="Rounsley S."/>
            <person name="Rokhsar D.S."/>
        </authorList>
    </citation>
    <scope>NUCLEOTIDE SEQUENCE [LARGE SCALE GENOMIC DNA]</scope>
    <source>
        <strain evidence="4">cv. AM560-2</strain>
    </source>
</reference>
<dbReference type="PANTHER" id="PTHR47593">
    <property type="entry name" value="ZINC FINGER PROTEIN 4-LIKE"/>
    <property type="match status" value="1"/>
</dbReference>
<dbReference type="InterPro" id="IPR013087">
    <property type="entry name" value="Znf_C2H2_type"/>
</dbReference>
<dbReference type="OrthoDB" id="1933825at2759"/>
<dbReference type="SMR" id="A0A2C9VYN7"/>
<dbReference type="PROSITE" id="PS50157">
    <property type="entry name" value="ZINC_FINGER_C2H2_2"/>
    <property type="match status" value="1"/>
</dbReference>
<dbReference type="SUPFAM" id="SSF57667">
    <property type="entry name" value="beta-beta-alpha zinc fingers"/>
    <property type="match status" value="1"/>
</dbReference>
<keyword evidence="4" id="KW-1185">Reference proteome</keyword>
<dbReference type="Proteomes" id="UP000091857">
    <property type="component" value="Chromosome 5"/>
</dbReference>
<keyword evidence="1" id="KW-0863">Zinc-finger</keyword>
<organism evidence="3 4">
    <name type="scientific">Manihot esculenta</name>
    <name type="common">Cassava</name>
    <name type="synonym">Jatropha manihot</name>
    <dbReference type="NCBI Taxonomy" id="3983"/>
    <lineage>
        <taxon>Eukaryota</taxon>
        <taxon>Viridiplantae</taxon>
        <taxon>Streptophyta</taxon>
        <taxon>Embryophyta</taxon>
        <taxon>Tracheophyta</taxon>
        <taxon>Spermatophyta</taxon>
        <taxon>Magnoliopsida</taxon>
        <taxon>eudicotyledons</taxon>
        <taxon>Gunneridae</taxon>
        <taxon>Pentapetalae</taxon>
        <taxon>rosids</taxon>
        <taxon>fabids</taxon>
        <taxon>Malpighiales</taxon>
        <taxon>Euphorbiaceae</taxon>
        <taxon>Crotonoideae</taxon>
        <taxon>Manihoteae</taxon>
        <taxon>Manihot</taxon>
    </lineage>
</organism>
<dbReference type="Gramene" id="Manes.05G178900.1.v8.1">
    <property type="protein sequence ID" value="Manes.05G178900.1.v8.1.CDS.1"/>
    <property type="gene ID" value="Manes.05G178900.v8.1"/>
</dbReference>
<name>A0A2C9VYN7_MANES</name>